<evidence type="ECO:0000313" key="5">
    <source>
        <dbReference type="Proteomes" id="UP001310890"/>
    </source>
</evidence>
<dbReference type="SUPFAM" id="SSF103111">
    <property type="entry name" value="Activator of Hsp90 ATPase, Aha1"/>
    <property type="match status" value="1"/>
</dbReference>
<accession>A0AAN7TDA3</accession>
<dbReference type="Proteomes" id="UP001310890">
    <property type="component" value="Unassembled WGS sequence"/>
</dbReference>
<evidence type="ECO:0000313" key="4">
    <source>
        <dbReference type="EMBL" id="KAK5111379.1"/>
    </source>
</evidence>
<feature type="compositionally biased region" description="Polar residues" evidence="2">
    <location>
        <begin position="155"/>
        <end position="164"/>
    </location>
</feature>
<gene>
    <name evidence="4" type="ORF">LTR62_005220</name>
</gene>
<feature type="domain" description="Activator of Hsp90 ATPase AHSA1-like N-terminal" evidence="3">
    <location>
        <begin position="13"/>
        <end position="149"/>
    </location>
</feature>
<feature type="compositionally biased region" description="Polar residues" evidence="2">
    <location>
        <begin position="190"/>
        <end position="202"/>
    </location>
</feature>
<dbReference type="GO" id="GO:0005829">
    <property type="term" value="C:cytosol"/>
    <property type="evidence" value="ECO:0007669"/>
    <property type="project" value="TreeGrafter"/>
</dbReference>
<dbReference type="GO" id="GO:0051087">
    <property type="term" value="F:protein-folding chaperone binding"/>
    <property type="evidence" value="ECO:0007669"/>
    <property type="project" value="InterPro"/>
</dbReference>
<dbReference type="Gene3D" id="3.30.530.20">
    <property type="match status" value="1"/>
</dbReference>
<feature type="region of interest" description="Disordered" evidence="2">
    <location>
        <begin position="149"/>
        <end position="202"/>
    </location>
</feature>
<evidence type="ECO:0000256" key="1">
    <source>
        <dbReference type="ARBA" id="ARBA00006817"/>
    </source>
</evidence>
<dbReference type="InterPro" id="IPR013538">
    <property type="entry name" value="ASHA1/2-like_C"/>
</dbReference>
<feature type="compositionally biased region" description="Low complexity" evidence="2">
    <location>
        <begin position="167"/>
        <end position="189"/>
    </location>
</feature>
<dbReference type="EMBL" id="JAVRRL010000040">
    <property type="protein sequence ID" value="KAK5111379.1"/>
    <property type="molecule type" value="Genomic_DNA"/>
</dbReference>
<evidence type="ECO:0000259" key="3">
    <source>
        <dbReference type="SMART" id="SM01000"/>
    </source>
</evidence>
<dbReference type="PANTHER" id="PTHR13009:SF22">
    <property type="entry name" value="LD43819P"/>
    <property type="match status" value="1"/>
</dbReference>
<dbReference type="Pfam" id="PF08327">
    <property type="entry name" value="AHSA1"/>
    <property type="match status" value="1"/>
</dbReference>
<dbReference type="GO" id="GO:0006457">
    <property type="term" value="P:protein folding"/>
    <property type="evidence" value="ECO:0007669"/>
    <property type="project" value="TreeGrafter"/>
</dbReference>
<name>A0AAN7TDA3_9PEZI</name>
<evidence type="ECO:0000256" key="2">
    <source>
        <dbReference type="SAM" id="MobiDB-lite"/>
    </source>
</evidence>
<dbReference type="InterPro" id="IPR036338">
    <property type="entry name" value="Aha1"/>
</dbReference>
<dbReference type="InterPro" id="IPR023393">
    <property type="entry name" value="START-like_dom_sf"/>
</dbReference>
<dbReference type="CDD" id="cd08892">
    <property type="entry name" value="SRPBCC_Aha1"/>
    <property type="match status" value="1"/>
</dbReference>
<dbReference type="GO" id="GO:0001671">
    <property type="term" value="F:ATPase activator activity"/>
    <property type="evidence" value="ECO:0007669"/>
    <property type="project" value="InterPro"/>
</dbReference>
<feature type="compositionally biased region" description="Basic and acidic residues" evidence="2">
    <location>
        <begin position="104"/>
        <end position="126"/>
    </location>
</feature>
<sequence>MALHNPNNWHWVNKDVRPWTQDYLTKELVGLKASKGEVSAEISKVLSMDGDVDVSQRKGKVITIFDVRLQLEYIGKVPVKAADTTEGQEDDTKDVSGTITIPEVAHDTAEDDSDASKEPVKDLVRKELTPQIRKRLQTLAPKLISEHGKDIQHAPGSNPTSGFSTPKVVQSSSVSKKAENSQSTSTTSSGNGPSVNVTSLSDQQEFRTTAEQLFETFTDPQRIAAFTRAPPKLFEGAKEGAKFEIFGGNVSGAYVKLDKPTYIEQKWRLAQWPQGHYSTLKIKFEQNDVDAVTIMRVNWEKVPIGQEEPTKRNWEEYYVRSIKTTFGFGTIL</sequence>
<proteinExistence type="inferred from homology"/>
<feature type="region of interest" description="Disordered" evidence="2">
    <location>
        <begin position="84"/>
        <end position="126"/>
    </location>
</feature>
<dbReference type="InterPro" id="IPR015310">
    <property type="entry name" value="AHSA1-like_N"/>
</dbReference>
<comment type="similarity">
    <text evidence="1">Belongs to the AHA1 family.</text>
</comment>
<reference evidence="4" key="1">
    <citation type="submission" date="2023-08" db="EMBL/GenBank/DDBJ databases">
        <title>Black Yeasts Isolated from many extreme environments.</title>
        <authorList>
            <person name="Coleine C."/>
            <person name="Stajich J.E."/>
            <person name="Selbmann L."/>
        </authorList>
    </citation>
    <scope>NUCLEOTIDE SEQUENCE</scope>
    <source>
        <strain evidence="4">CCFEE 5401</strain>
    </source>
</reference>
<dbReference type="SMART" id="SM01000">
    <property type="entry name" value="Aha1_N"/>
    <property type="match status" value="1"/>
</dbReference>
<dbReference type="AlphaFoldDB" id="A0AAN7TDA3"/>
<organism evidence="4 5">
    <name type="scientific">Meristemomyces frigidus</name>
    <dbReference type="NCBI Taxonomy" id="1508187"/>
    <lineage>
        <taxon>Eukaryota</taxon>
        <taxon>Fungi</taxon>
        <taxon>Dikarya</taxon>
        <taxon>Ascomycota</taxon>
        <taxon>Pezizomycotina</taxon>
        <taxon>Dothideomycetes</taxon>
        <taxon>Dothideomycetidae</taxon>
        <taxon>Mycosphaerellales</taxon>
        <taxon>Teratosphaeriaceae</taxon>
        <taxon>Meristemomyces</taxon>
    </lineage>
</organism>
<dbReference type="Gene3D" id="3.15.10.20">
    <property type="entry name" value="Activator of Hsp90 ATPase Aha1, N-terminal domain"/>
    <property type="match status" value="1"/>
</dbReference>
<dbReference type="PANTHER" id="PTHR13009">
    <property type="entry name" value="HEAT SHOCK PROTEIN 90 HSP90 CO-CHAPERONE AHA-1"/>
    <property type="match status" value="1"/>
</dbReference>
<protein>
    <recommendedName>
        <fullName evidence="3">Activator of Hsp90 ATPase AHSA1-like N-terminal domain-containing protein</fullName>
    </recommendedName>
</protein>
<dbReference type="SUPFAM" id="SSF55961">
    <property type="entry name" value="Bet v1-like"/>
    <property type="match status" value="1"/>
</dbReference>
<comment type="caution">
    <text evidence="4">The sequence shown here is derived from an EMBL/GenBank/DDBJ whole genome shotgun (WGS) entry which is preliminary data.</text>
</comment>
<dbReference type="Pfam" id="PF09229">
    <property type="entry name" value="Aha1_N"/>
    <property type="match status" value="1"/>
</dbReference>